<keyword evidence="2" id="KW-1185">Reference proteome</keyword>
<dbReference type="EMBL" id="CCAG010012985">
    <property type="status" value="NOT_ANNOTATED_CDS"/>
    <property type="molecule type" value="Genomic_DNA"/>
</dbReference>
<dbReference type="AlphaFoldDB" id="A0A1B0G1G7"/>
<evidence type="ECO:0000313" key="2">
    <source>
        <dbReference type="Proteomes" id="UP000092444"/>
    </source>
</evidence>
<dbReference type="VEuPathDB" id="VectorBase:GMOY007120"/>
<dbReference type="PhylomeDB" id="A0A1B0G1G7"/>
<organism evidence="1 2">
    <name type="scientific">Glossina morsitans morsitans</name>
    <name type="common">Savannah tsetse fly</name>
    <dbReference type="NCBI Taxonomy" id="37546"/>
    <lineage>
        <taxon>Eukaryota</taxon>
        <taxon>Metazoa</taxon>
        <taxon>Ecdysozoa</taxon>
        <taxon>Arthropoda</taxon>
        <taxon>Hexapoda</taxon>
        <taxon>Insecta</taxon>
        <taxon>Pterygota</taxon>
        <taxon>Neoptera</taxon>
        <taxon>Endopterygota</taxon>
        <taxon>Diptera</taxon>
        <taxon>Brachycera</taxon>
        <taxon>Muscomorpha</taxon>
        <taxon>Hippoboscoidea</taxon>
        <taxon>Glossinidae</taxon>
        <taxon>Glossina</taxon>
    </lineage>
</organism>
<reference evidence="1" key="1">
    <citation type="submission" date="2020-05" db="UniProtKB">
        <authorList>
            <consortium name="EnsemblMetazoa"/>
        </authorList>
    </citation>
    <scope>IDENTIFICATION</scope>
    <source>
        <strain evidence="1">Yale</strain>
    </source>
</reference>
<accession>A0A1B0G1G7</accession>
<proteinExistence type="predicted"/>
<evidence type="ECO:0000313" key="1">
    <source>
        <dbReference type="EnsemblMetazoa" id="GMOY007120-PA"/>
    </source>
</evidence>
<protein>
    <submittedName>
        <fullName evidence="1">Uncharacterized protein</fullName>
    </submittedName>
</protein>
<name>A0A1B0G1G7_GLOMM</name>
<dbReference type="Proteomes" id="UP000092444">
    <property type="component" value="Unassembled WGS sequence"/>
</dbReference>
<dbReference type="EnsemblMetazoa" id="GMOY007120-RA">
    <property type="protein sequence ID" value="GMOY007120-PA"/>
    <property type="gene ID" value="GMOY007120"/>
</dbReference>
<sequence length="405" mass="48379">MRRFKNKVYNKIEDFYSTADLKDPDTPKPINLTINDFDSFMEESLNKVEQNAFKEMKETQKELEKLKEFKFDDELNETKAKHQRVMMEVQQEYGRFLFLLKLISYFDNIIDPEDINQQEPPALEPLNNIPGVENSNSVGEKDIVVVTNYIQTIVRPYLAKRNHLTAEKWFKVNTHTYRSETEYSDIAYLKGYEHIRQKIFNYYCNLTRVAVVNHVVLIMHEKSEKAFARLIVKPVMLKQPEILQQRAIYLRERALNILDIFEEKQKKDHLWLKIKATIPIVLKRVERVIDTIDGKDTTEMPVKHVSKQKAPSAAQVKTATTFSSRIRQDHHENTLNMVEKLQWRVMNVLQDLEKIPPRECRRIERNVRKRVQMEMDSSRKALIRQNRLHHWVEHFKKHEILRHQE</sequence>
<dbReference type="STRING" id="37546.A0A1B0G1G7"/>